<organism evidence="1 2">
    <name type="scientific">Ensete ventricosum</name>
    <name type="common">Abyssinian banana</name>
    <name type="synonym">Musa ensete</name>
    <dbReference type="NCBI Taxonomy" id="4639"/>
    <lineage>
        <taxon>Eukaryota</taxon>
        <taxon>Viridiplantae</taxon>
        <taxon>Streptophyta</taxon>
        <taxon>Embryophyta</taxon>
        <taxon>Tracheophyta</taxon>
        <taxon>Spermatophyta</taxon>
        <taxon>Magnoliopsida</taxon>
        <taxon>Liliopsida</taxon>
        <taxon>Zingiberales</taxon>
        <taxon>Musaceae</taxon>
        <taxon>Ensete</taxon>
    </lineage>
</organism>
<dbReference type="AlphaFoldDB" id="A0A426ZZT7"/>
<protein>
    <submittedName>
        <fullName evidence="1">Uncharacterized protein</fullName>
    </submittedName>
</protein>
<evidence type="ECO:0000313" key="2">
    <source>
        <dbReference type="Proteomes" id="UP000287651"/>
    </source>
</evidence>
<comment type="caution">
    <text evidence="1">The sequence shown here is derived from an EMBL/GenBank/DDBJ whole genome shotgun (WGS) entry which is preliminary data.</text>
</comment>
<proteinExistence type="predicted"/>
<name>A0A426ZZT7_ENSVE</name>
<accession>A0A426ZZT7</accession>
<gene>
    <name evidence="1" type="ORF">B296_00031709</name>
</gene>
<dbReference type="EMBL" id="AMZH03004325">
    <property type="protein sequence ID" value="RRT69486.1"/>
    <property type="molecule type" value="Genomic_DNA"/>
</dbReference>
<reference evidence="1 2" key="1">
    <citation type="journal article" date="2014" name="Agronomy (Basel)">
        <title>A Draft Genome Sequence for Ensete ventricosum, the Drought-Tolerant Tree Against Hunger.</title>
        <authorList>
            <person name="Harrison J."/>
            <person name="Moore K.A."/>
            <person name="Paszkiewicz K."/>
            <person name="Jones T."/>
            <person name="Grant M."/>
            <person name="Ambacheew D."/>
            <person name="Muzemil S."/>
            <person name="Studholme D.J."/>
        </authorList>
    </citation>
    <scope>NUCLEOTIDE SEQUENCE [LARGE SCALE GENOMIC DNA]</scope>
</reference>
<evidence type="ECO:0000313" key="1">
    <source>
        <dbReference type="EMBL" id="RRT69486.1"/>
    </source>
</evidence>
<sequence length="107" mass="12710">MLDKLFVEFKFARLAGDEFWLINADECFCFIGDLTFVYCIRNLTFVYCITEKNHGELSSWLKLFTNDYYYSSARFSRREIASPKTVAQIRKWIRFLLISKVSVSFLC</sequence>
<dbReference type="Proteomes" id="UP000287651">
    <property type="component" value="Unassembled WGS sequence"/>
</dbReference>